<proteinExistence type="predicted"/>
<evidence type="ECO:0000256" key="1">
    <source>
        <dbReference type="SAM" id="MobiDB-lite"/>
    </source>
</evidence>
<comment type="caution">
    <text evidence="2">The sequence shown here is derived from an EMBL/GenBank/DDBJ whole genome shotgun (WGS) entry which is preliminary data.</text>
</comment>
<evidence type="ECO:0000313" key="3">
    <source>
        <dbReference type="Proteomes" id="UP000281406"/>
    </source>
</evidence>
<dbReference type="Proteomes" id="UP000281406">
    <property type="component" value="Unassembled WGS sequence"/>
</dbReference>
<feature type="region of interest" description="Disordered" evidence="1">
    <location>
        <begin position="177"/>
        <end position="212"/>
    </location>
</feature>
<reference evidence="2 3" key="1">
    <citation type="submission" date="2018-10" db="EMBL/GenBank/DDBJ databases">
        <title>Genome assembly for a Yunnan-Guizhou Plateau 3E fish, Anabarilius grahami (Regan), and its evolutionary and genetic applications.</title>
        <authorList>
            <person name="Jiang W."/>
        </authorList>
    </citation>
    <scope>NUCLEOTIDE SEQUENCE [LARGE SCALE GENOMIC DNA]</scope>
    <source>
        <strain evidence="2">AG-KIZ</strain>
        <tissue evidence="2">Muscle</tissue>
    </source>
</reference>
<sequence>MNPAVPLLSLHQGNRNRSRSVHIMPAQPQTVHVMTAKPRLVHVMHAHPESRPEMATIPEPHPKMATNPEPRPKMAAIPEPSTKMAATPEPSAKMAAMPEPSAEIDVMPEPSAKTVTTPESTENAALTIMATAILCVWAAHTLAPAPDQCPEGTSVGGWFSRGGPGGGMVGQVRGEIQEIEQGTRDGGQGEAGRAGGQVELKTPSGEPMRLEN</sequence>
<gene>
    <name evidence="2" type="ORF">DPX16_14678</name>
</gene>
<name>A0A3N0XNX0_ANAGA</name>
<keyword evidence="3" id="KW-1185">Reference proteome</keyword>
<accession>A0A3N0XNX0</accession>
<organism evidence="2 3">
    <name type="scientific">Anabarilius grahami</name>
    <name type="common">Kanglang fish</name>
    <name type="synonym">Barilius grahami</name>
    <dbReference type="NCBI Taxonomy" id="495550"/>
    <lineage>
        <taxon>Eukaryota</taxon>
        <taxon>Metazoa</taxon>
        <taxon>Chordata</taxon>
        <taxon>Craniata</taxon>
        <taxon>Vertebrata</taxon>
        <taxon>Euteleostomi</taxon>
        <taxon>Actinopterygii</taxon>
        <taxon>Neopterygii</taxon>
        <taxon>Teleostei</taxon>
        <taxon>Ostariophysi</taxon>
        <taxon>Cypriniformes</taxon>
        <taxon>Xenocyprididae</taxon>
        <taxon>Xenocypridinae</taxon>
        <taxon>Xenocypridinae incertae sedis</taxon>
        <taxon>Anabarilius</taxon>
    </lineage>
</organism>
<dbReference type="EMBL" id="RJVU01067364">
    <property type="protein sequence ID" value="ROI83736.1"/>
    <property type="molecule type" value="Genomic_DNA"/>
</dbReference>
<evidence type="ECO:0000313" key="2">
    <source>
        <dbReference type="EMBL" id="ROI83736.1"/>
    </source>
</evidence>
<dbReference type="OrthoDB" id="8963296at2759"/>
<feature type="compositionally biased region" description="Gly residues" evidence="1">
    <location>
        <begin position="184"/>
        <end position="195"/>
    </location>
</feature>
<protein>
    <submittedName>
        <fullName evidence="2">Uncharacterized protein</fullName>
    </submittedName>
</protein>
<dbReference type="AlphaFoldDB" id="A0A3N0XNX0"/>